<reference evidence="3 4" key="1">
    <citation type="submission" date="2018-01" db="EMBL/GenBank/DDBJ databases">
        <authorList>
            <person name="Paulsen S."/>
            <person name="Gram L.K."/>
        </authorList>
    </citation>
    <scope>NUCLEOTIDE SEQUENCE [LARGE SCALE GENOMIC DNA]</scope>
    <source>
        <strain evidence="3 4">S2599</strain>
    </source>
</reference>
<dbReference type="InterPro" id="IPR051678">
    <property type="entry name" value="AGP_Transferase"/>
</dbReference>
<dbReference type="Gene3D" id="3.90.1200.10">
    <property type="match status" value="1"/>
</dbReference>
<feature type="region of interest" description="Disordered" evidence="1">
    <location>
        <begin position="1"/>
        <end position="23"/>
    </location>
</feature>
<protein>
    <recommendedName>
        <fullName evidence="2">Aminoglycoside phosphotransferase domain-containing protein</fullName>
    </recommendedName>
</protein>
<evidence type="ECO:0000313" key="3">
    <source>
        <dbReference type="EMBL" id="TMP38181.1"/>
    </source>
</evidence>
<organism evidence="3 4">
    <name type="scientific">Pseudoalteromonas rubra</name>
    <dbReference type="NCBI Taxonomy" id="43658"/>
    <lineage>
        <taxon>Bacteria</taxon>
        <taxon>Pseudomonadati</taxon>
        <taxon>Pseudomonadota</taxon>
        <taxon>Gammaproteobacteria</taxon>
        <taxon>Alteromonadales</taxon>
        <taxon>Pseudoalteromonadaceae</taxon>
        <taxon>Pseudoalteromonas</taxon>
    </lineage>
</organism>
<feature type="domain" description="Aminoglycoside phosphotransferase" evidence="2">
    <location>
        <begin position="15"/>
        <end position="235"/>
    </location>
</feature>
<dbReference type="SUPFAM" id="SSF56112">
    <property type="entry name" value="Protein kinase-like (PK-like)"/>
    <property type="match status" value="1"/>
</dbReference>
<dbReference type="PANTHER" id="PTHR21310">
    <property type="entry name" value="AMINOGLYCOSIDE PHOSPHOTRANSFERASE-RELATED-RELATED"/>
    <property type="match status" value="1"/>
</dbReference>
<dbReference type="PANTHER" id="PTHR21310:SF15">
    <property type="entry name" value="AMINOGLYCOSIDE PHOSPHOTRANSFERASE DOMAIN-CONTAINING PROTEIN"/>
    <property type="match status" value="1"/>
</dbReference>
<accession>A0A5S3X1M5</accession>
<evidence type="ECO:0000259" key="2">
    <source>
        <dbReference type="Pfam" id="PF01636"/>
    </source>
</evidence>
<dbReference type="InterPro" id="IPR011009">
    <property type="entry name" value="Kinase-like_dom_sf"/>
</dbReference>
<dbReference type="EMBL" id="PNCJ01000011">
    <property type="protein sequence ID" value="TMP38181.1"/>
    <property type="molecule type" value="Genomic_DNA"/>
</dbReference>
<dbReference type="InterPro" id="IPR002575">
    <property type="entry name" value="Aminoglycoside_PTrfase"/>
</dbReference>
<dbReference type="AlphaFoldDB" id="A0A5S3X1M5"/>
<proteinExistence type="predicted"/>
<comment type="caution">
    <text evidence="3">The sequence shown here is derived from an EMBL/GenBank/DDBJ whole genome shotgun (WGS) entry which is preliminary data.</text>
</comment>
<evidence type="ECO:0000256" key="1">
    <source>
        <dbReference type="SAM" id="MobiDB-lite"/>
    </source>
</evidence>
<feature type="compositionally biased region" description="Basic and acidic residues" evidence="1">
    <location>
        <begin position="1"/>
        <end position="10"/>
    </location>
</feature>
<dbReference type="Pfam" id="PF01636">
    <property type="entry name" value="APH"/>
    <property type="match status" value="1"/>
</dbReference>
<name>A0A5S3X1M5_9GAMM</name>
<reference evidence="4" key="2">
    <citation type="submission" date="2019-06" db="EMBL/GenBank/DDBJ databases">
        <title>Co-occurence of chitin degradation, pigmentation and bioactivity in marine Pseudoalteromonas.</title>
        <authorList>
            <person name="Sonnenschein E.C."/>
            <person name="Bech P.K."/>
        </authorList>
    </citation>
    <scope>NUCLEOTIDE SEQUENCE [LARGE SCALE GENOMIC DNA]</scope>
    <source>
        <strain evidence="4">S2599</strain>
    </source>
</reference>
<gene>
    <name evidence="3" type="ORF">CWB98_07635</name>
</gene>
<dbReference type="OrthoDB" id="179763at2"/>
<dbReference type="RefSeq" id="WP_138544299.1">
    <property type="nucleotide sequence ID" value="NZ_PNCJ01000011.1"/>
</dbReference>
<sequence length="289" mass="33101">MNALPELRDKRTQHRPLSGGLTHNNTLFNRSDGSLWVCKRSLGRNHSGLETEAFVYTLLTPTRFAQPVELHQSENGHQMLLRPYLEGASMTDWAALDIEQVICLLKQVHQITHARHGKVSAPTGLTLNPAKHLTAVWRYFRNRTTERTKLTELYHSLYSVLLAHQPNFDRLSTFVLNHGDFHPGNLIVTPAQQLIPIDWERAHFGDPAFDLALLNWHGHGPIADPALQTHAIALYSDNPAEKIQLEQRVICWSLLRLFNDYLYLTHNKLTVDKLTRFEEELSLYLAVLN</sequence>
<evidence type="ECO:0000313" key="4">
    <source>
        <dbReference type="Proteomes" id="UP000306719"/>
    </source>
</evidence>
<dbReference type="Proteomes" id="UP000306719">
    <property type="component" value="Unassembled WGS sequence"/>
</dbReference>